<dbReference type="GO" id="GO:0006952">
    <property type="term" value="P:defense response"/>
    <property type="evidence" value="ECO:0007669"/>
    <property type="project" value="InterPro"/>
</dbReference>
<dbReference type="SMART" id="SM01037">
    <property type="entry name" value="Bet_v_1"/>
    <property type="match status" value="1"/>
</dbReference>
<feature type="domain" description="Bet v I/Major latex protein" evidence="1">
    <location>
        <begin position="2"/>
        <end position="90"/>
    </location>
</feature>
<dbReference type="SUPFAM" id="SSF55961">
    <property type="entry name" value="Bet v1-like"/>
    <property type="match status" value="1"/>
</dbReference>
<gene>
    <name evidence="2" type="ORF">Csa_5G602740</name>
</gene>
<dbReference type="PANTHER" id="PTHR31907">
    <property type="entry name" value="MLP-LIKE PROTEIN 423"/>
    <property type="match status" value="1"/>
</dbReference>
<evidence type="ECO:0000313" key="3">
    <source>
        <dbReference type="Proteomes" id="UP000029981"/>
    </source>
</evidence>
<dbReference type="AlphaFoldDB" id="A0A0A0KVP3"/>
<reference evidence="2 3" key="3">
    <citation type="journal article" date="2010" name="BMC Genomics">
        <title>Transcriptome sequencing and comparative analysis of cucumber flowers with different sex types.</title>
        <authorList>
            <person name="Guo S."/>
            <person name="Zheng Y."/>
            <person name="Joung J.G."/>
            <person name="Liu S."/>
            <person name="Zhang Z."/>
            <person name="Crasta O.R."/>
            <person name="Sobral B.W."/>
            <person name="Xu Y."/>
            <person name="Huang S."/>
            <person name="Fei Z."/>
        </authorList>
    </citation>
    <scope>NUCLEOTIDE SEQUENCE [LARGE SCALE GENOMIC DNA]</scope>
    <source>
        <strain evidence="3">cv. 9930</strain>
    </source>
</reference>
<accession>A0A0A0KVP3</accession>
<reference evidence="2 3" key="4">
    <citation type="journal article" date="2011" name="BMC Genomics">
        <title>RNA-Seq improves annotation of protein-coding genes in the cucumber genome.</title>
        <authorList>
            <person name="Li Z."/>
            <person name="Zhang Z."/>
            <person name="Yan P."/>
            <person name="Huang S."/>
            <person name="Fei Z."/>
            <person name="Lin K."/>
        </authorList>
    </citation>
    <scope>NUCLEOTIDE SEQUENCE [LARGE SCALE GENOMIC DNA]</scope>
    <source>
        <strain evidence="3">cv. 9930</strain>
    </source>
</reference>
<proteinExistence type="predicted"/>
<dbReference type="Gene3D" id="3.30.530.20">
    <property type="match status" value="1"/>
</dbReference>
<evidence type="ECO:0000259" key="1">
    <source>
        <dbReference type="SMART" id="SM01037"/>
    </source>
</evidence>
<dbReference type="Proteomes" id="UP000029981">
    <property type="component" value="Chromosome 5"/>
</dbReference>
<keyword evidence="3" id="KW-1185">Reference proteome</keyword>
<reference evidence="2 3" key="1">
    <citation type="journal article" date="2009" name="Nat. Genet.">
        <title>The genome of the cucumber, Cucumis sativus L.</title>
        <authorList>
            <person name="Huang S."/>
            <person name="Li R."/>
            <person name="Zhang Z."/>
            <person name="Li L."/>
            <person name="Gu X."/>
            <person name="Fan W."/>
            <person name="Lucas W.J."/>
            <person name="Wang X."/>
            <person name="Xie B."/>
            <person name="Ni P."/>
            <person name="Ren Y."/>
            <person name="Zhu H."/>
            <person name="Li J."/>
            <person name="Lin K."/>
            <person name="Jin W."/>
            <person name="Fei Z."/>
            <person name="Li G."/>
            <person name="Staub J."/>
            <person name="Kilian A."/>
            <person name="van der Vossen E.A."/>
            <person name="Wu Y."/>
            <person name="Guo J."/>
            <person name="He J."/>
            <person name="Jia Z."/>
            <person name="Ren Y."/>
            <person name="Tian G."/>
            <person name="Lu Y."/>
            <person name="Ruan J."/>
            <person name="Qian W."/>
            <person name="Wang M."/>
            <person name="Huang Q."/>
            <person name="Li B."/>
            <person name="Xuan Z."/>
            <person name="Cao J."/>
            <person name="Asan"/>
            <person name="Wu Z."/>
            <person name="Zhang J."/>
            <person name="Cai Q."/>
            <person name="Bai Y."/>
            <person name="Zhao B."/>
            <person name="Han Y."/>
            <person name="Li Y."/>
            <person name="Li X."/>
            <person name="Wang S."/>
            <person name="Shi Q."/>
            <person name="Liu S."/>
            <person name="Cho W.K."/>
            <person name="Kim J.Y."/>
            <person name="Xu Y."/>
            <person name="Heller-Uszynska K."/>
            <person name="Miao H."/>
            <person name="Cheng Z."/>
            <person name="Zhang S."/>
            <person name="Wu J."/>
            <person name="Yang Y."/>
            <person name="Kang H."/>
            <person name="Li M."/>
            <person name="Liang H."/>
            <person name="Ren X."/>
            <person name="Shi Z."/>
            <person name="Wen M."/>
            <person name="Jian M."/>
            <person name="Yang H."/>
            <person name="Zhang G."/>
            <person name="Yang Z."/>
            <person name="Chen R."/>
            <person name="Liu S."/>
            <person name="Li J."/>
            <person name="Ma L."/>
            <person name="Liu H."/>
            <person name="Zhou Y."/>
            <person name="Zhao J."/>
            <person name="Fang X."/>
            <person name="Li G."/>
            <person name="Fang L."/>
            <person name="Li Y."/>
            <person name="Liu D."/>
            <person name="Zheng H."/>
            <person name="Zhang Y."/>
            <person name="Qin N."/>
            <person name="Li Z."/>
            <person name="Yang G."/>
            <person name="Yang S."/>
            <person name="Bolund L."/>
            <person name="Kristiansen K."/>
            <person name="Zheng H."/>
            <person name="Li S."/>
            <person name="Zhang X."/>
            <person name="Yang H."/>
            <person name="Wang J."/>
            <person name="Sun R."/>
            <person name="Zhang B."/>
            <person name="Jiang S."/>
            <person name="Wang J."/>
            <person name="Du Y."/>
            <person name="Li S."/>
        </authorList>
    </citation>
    <scope>NUCLEOTIDE SEQUENCE [LARGE SCALE GENOMIC DNA]</scope>
    <source>
        <strain evidence="3">cv. 9930</strain>
    </source>
</reference>
<evidence type="ECO:0000313" key="2">
    <source>
        <dbReference type="EMBL" id="KGN51826.1"/>
    </source>
</evidence>
<organism evidence="2 3">
    <name type="scientific">Cucumis sativus</name>
    <name type="common">Cucumber</name>
    <dbReference type="NCBI Taxonomy" id="3659"/>
    <lineage>
        <taxon>Eukaryota</taxon>
        <taxon>Viridiplantae</taxon>
        <taxon>Streptophyta</taxon>
        <taxon>Embryophyta</taxon>
        <taxon>Tracheophyta</taxon>
        <taxon>Spermatophyta</taxon>
        <taxon>Magnoliopsida</taxon>
        <taxon>eudicotyledons</taxon>
        <taxon>Gunneridae</taxon>
        <taxon>Pentapetalae</taxon>
        <taxon>rosids</taxon>
        <taxon>fabids</taxon>
        <taxon>Cucurbitales</taxon>
        <taxon>Cucurbitaceae</taxon>
        <taxon>Benincaseae</taxon>
        <taxon>Cucumis</taxon>
    </lineage>
</organism>
<dbReference type="InterPro" id="IPR051761">
    <property type="entry name" value="MLP-like_ligand-binding"/>
</dbReference>
<protein>
    <recommendedName>
        <fullName evidence="1">Bet v I/Major latex protein domain-containing protein</fullName>
    </recommendedName>
</protein>
<sequence>MASNGTLSVEVNLKSVANEFWNCIKDSTTIIFPKRGSIQRSVLKYYKSFKGHIVVNPKADGNGSLVKWSSEFEKPSEEIMRIIVYQSIDQPNSVI</sequence>
<name>A0A0A0KVP3_CUCSA</name>
<dbReference type="EMBL" id="CM002926">
    <property type="protein sequence ID" value="KGN51826.1"/>
    <property type="molecule type" value="Genomic_DNA"/>
</dbReference>
<dbReference type="InterPro" id="IPR023393">
    <property type="entry name" value="START-like_dom_sf"/>
</dbReference>
<dbReference type="InterPro" id="IPR000916">
    <property type="entry name" value="Bet_v_I/MLP"/>
</dbReference>
<reference evidence="2 3" key="2">
    <citation type="journal article" date="2009" name="PLoS ONE">
        <title>An integrated genetic and cytogenetic map of the cucumber genome.</title>
        <authorList>
            <person name="Ren Y."/>
            <person name="Zhang Z."/>
            <person name="Liu J."/>
            <person name="Staub J.E."/>
            <person name="Han Y."/>
            <person name="Cheng Z."/>
            <person name="Li X."/>
            <person name="Lu J."/>
            <person name="Miao H."/>
            <person name="Kang H."/>
            <person name="Xie B."/>
            <person name="Gu X."/>
            <person name="Wang X."/>
            <person name="Du Y."/>
            <person name="Jin W."/>
            <person name="Huang S."/>
        </authorList>
    </citation>
    <scope>NUCLEOTIDE SEQUENCE [LARGE SCALE GENOMIC DNA]</scope>
    <source>
        <strain evidence="3">cv. 9930</strain>
    </source>
</reference>
<dbReference type="Gramene" id="KGN51826">
    <property type="protein sequence ID" value="KGN51826"/>
    <property type="gene ID" value="Csa_5G602740"/>
</dbReference>